<reference evidence="1 2" key="1">
    <citation type="submission" date="2015-08" db="EMBL/GenBank/DDBJ databases">
        <title>Emmonsia species relationships and genome sequence.</title>
        <authorList>
            <person name="Cuomo C.A."/>
            <person name="Schwartz I.S."/>
            <person name="Kenyon C."/>
            <person name="De Hoog G.S."/>
            <person name="Govender N.P."/>
            <person name="Botha A."/>
            <person name="Moreno L."/>
            <person name="De Vries M."/>
            <person name="Munoz J.F."/>
            <person name="Stielow J.B."/>
        </authorList>
    </citation>
    <scope>NUCLEOTIDE SEQUENCE [LARGE SCALE GENOMIC DNA]</scope>
    <source>
        <strain evidence="1 2">EI222</strain>
    </source>
</reference>
<protein>
    <submittedName>
        <fullName evidence="1">Uncharacterized protein</fullName>
    </submittedName>
</protein>
<evidence type="ECO:0000313" key="1">
    <source>
        <dbReference type="EMBL" id="OJD26013.1"/>
    </source>
</evidence>
<dbReference type="VEuPathDB" id="FungiDB:ACJ73_02612"/>
<keyword evidence="2" id="KW-1185">Reference proteome</keyword>
<organism evidence="1 2">
    <name type="scientific">Blastomyces percursus</name>
    <dbReference type="NCBI Taxonomy" id="1658174"/>
    <lineage>
        <taxon>Eukaryota</taxon>
        <taxon>Fungi</taxon>
        <taxon>Dikarya</taxon>
        <taxon>Ascomycota</taxon>
        <taxon>Pezizomycotina</taxon>
        <taxon>Eurotiomycetes</taxon>
        <taxon>Eurotiomycetidae</taxon>
        <taxon>Onygenales</taxon>
        <taxon>Ajellomycetaceae</taxon>
        <taxon>Blastomyces</taxon>
    </lineage>
</organism>
<dbReference type="Proteomes" id="UP000242791">
    <property type="component" value="Unassembled WGS sequence"/>
</dbReference>
<gene>
    <name evidence="1" type="ORF">ACJ73_02612</name>
</gene>
<dbReference type="AlphaFoldDB" id="A0A1J9REC1"/>
<evidence type="ECO:0000313" key="2">
    <source>
        <dbReference type="Proteomes" id="UP000242791"/>
    </source>
</evidence>
<dbReference type="OrthoDB" id="5228066at2759"/>
<proteinExistence type="predicted"/>
<sequence length="116" mass="12731">MAKVVTKVRVSSSTDDKILEEIKNETGCDDCDSLIWSPLPKATRIDPPENTIAIVVDIVRSQGAIRIFENEGDLYVDGVGTEDAGYMVIIPWNTSWWFRVSGALQVGYAAGKNIAQ</sequence>
<name>A0A1J9REC1_9EURO</name>
<comment type="caution">
    <text evidence="1">The sequence shown here is derived from an EMBL/GenBank/DDBJ whole genome shotgun (WGS) entry which is preliminary data.</text>
</comment>
<dbReference type="EMBL" id="LGTZ01000285">
    <property type="protein sequence ID" value="OJD26013.1"/>
    <property type="molecule type" value="Genomic_DNA"/>
</dbReference>
<accession>A0A1J9REC1</accession>